<dbReference type="PANTHER" id="PTHR33116">
    <property type="entry name" value="REVERSE TRANSCRIPTASE ZINC-BINDING DOMAIN-CONTAINING PROTEIN-RELATED-RELATED"/>
    <property type="match status" value="1"/>
</dbReference>
<feature type="domain" description="Reverse transcriptase zinc-binding" evidence="1">
    <location>
        <begin position="213"/>
        <end position="292"/>
    </location>
</feature>
<dbReference type="AlphaFoldDB" id="A0AAW2TQW0"/>
<gene>
    <name evidence="2" type="ORF">Slati_3908000</name>
</gene>
<protein>
    <recommendedName>
        <fullName evidence="1">Reverse transcriptase zinc-binding domain-containing protein</fullName>
    </recommendedName>
</protein>
<name>A0AAW2TQW0_9LAMI</name>
<comment type="caution">
    <text evidence="2">The sequence shown here is derived from an EMBL/GenBank/DDBJ whole genome shotgun (WGS) entry which is preliminary data.</text>
</comment>
<evidence type="ECO:0000259" key="1">
    <source>
        <dbReference type="Pfam" id="PF13966"/>
    </source>
</evidence>
<reference evidence="2" key="1">
    <citation type="submission" date="2020-06" db="EMBL/GenBank/DDBJ databases">
        <authorList>
            <person name="Li T."/>
            <person name="Hu X."/>
            <person name="Zhang T."/>
            <person name="Song X."/>
            <person name="Zhang H."/>
            <person name="Dai N."/>
            <person name="Sheng W."/>
            <person name="Hou X."/>
            <person name="Wei L."/>
        </authorList>
    </citation>
    <scope>NUCLEOTIDE SEQUENCE</scope>
    <source>
        <strain evidence="2">KEN1</strain>
        <tissue evidence="2">Leaf</tissue>
    </source>
</reference>
<evidence type="ECO:0000313" key="2">
    <source>
        <dbReference type="EMBL" id="KAL0405941.1"/>
    </source>
</evidence>
<proteinExistence type="predicted"/>
<organism evidence="2">
    <name type="scientific">Sesamum latifolium</name>
    <dbReference type="NCBI Taxonomy" id="2727402"/>
    <lineage>
        <taxon>Eukaryota</taxon>
        <taxon>Viridiplantae</taxon>
        <taxon>Streptophyta</taxon>
        <taxon>Embryophyta</taxon>
        <taxon>Tracheophyta</taxon>
        <taxon>Spermatophyta</taxon>
        <taxon>Magnoliopsida</taxon>
        <taxon>eudicotyledons</taxon>
        <taxon>Gunneridae</taxon>
        <taxon>Pentapetalae</taxon>
        <taxon>asterids</taxon>
        <taxon>lamiids</taxon>
        <taxon>Lamiales</taxon>
        <taxon>Pedaliaceae</taxon>
        <taxon>Sesamum</taxon>
    </lineage>
</organism>
<reference evidence="2" key="2">
    <citation type="journal article" date="2024" name="Plant">
        <title>Genomic evolution and insights into agronomic trait innovations of Sesamum species.</title>
        <authorList>
            <person name="Miao H."/>
            <person name="Wang L."/>
            <person name="Qu L."/>
            <person name="Liu H."/>
            <person name="Sun Y."/>
            <person name="Le M."/>
            <person name="Wang Q."/>
            <person name="Wei S."/>
            <person name="Zheng Y."/>
            <person name="Lin W."/>
            <person name="Duan Y."/>
            <person name="Cao H."/>
            <person name="Xiong S."/>
            <person name="Wang X."/>
            <person name="Wei L."/>
            <person name="Li C."/>
            <person name="Ma Q."/>
            <person name="Ju M."/>
            <person name="Zhao R."/>
            <person name="Li G."/>
            <person name="Mu C."/>
            <person name="Tian Q."/>
            <person name="Mei H."/>
            <person name="Zhang T."/>
            <person name="Gao T."/>
            <person name="Zhang H."/>
        </authorList>
    </citation>
    <scope>NUCLEOTIDE SEQUENCE</scope>
    <source>
        <strain evidence="2">KEN1</strain>
    </source>
</reference>
<dbReference type="PANTHER" id="PTHR33116:SF76">
    <property type="entry name" value="DUF4283 DOMAIN-CONTAINING PROTEIN"/>
    <property type="match status" value="1"/>
</dbReference>
<dbReference type="EMBL" id="JACGWN010000014">
    <property type="protein sequence ID" value="KAL0405941.1"/>
    <property type="molecule type" value="Genomic_DNA"/>
</dbReference>
<accession>A0AAW2TQW0</accession>
<dbReference type="Pfam" id="PF13966">
    <property type="entry name" value="zf-RVT"/>
    <property type="match status" value="1"/>
</dbReference>
<dbReference type="InterPro" id="IPR026960">
    <property type="entry name" value="RVT-Znf"/>
</dbReference>
<sequence length="399" mass="46694">MAFNVYWGSAFILPKGIVHRIESLLRTFLWKSNMDSGYAKVAWKDVCLPMEEGGQGISDIQTLNYGLMCRRLWDVVVERSDSIWVTWVRHYRLCDRSLWTVNIRAGSWAWRKLIRLRILVQPHVDYVIGRGNTFSLWQHPWHPLGSLIHRFPMGPQQTGTAANAPLHTVILDGDWNWPTITDIHCLEIVQTLPTIHNGEDCIRWRATGSVMMSRDAYAILRVPGPKVAWYSLLLGPLKIPRNNFVLWLAILQRLSTLDRPWLHHGDGTCILCSNRCPETHSHLFFRCQFARQCLTTVRRFVSFPWLSRGWEFDILWAARKWCGKYVINAAYRALLSSLVYHIWQEHNRRRFQQTERTASTLVRLVVEEVRQRIISAELSCNISTIALYRLWKIPWHSPM</sequence>